<dbReference type="Proteomes" id="UP001638806">
    <property type="component" value="Unassembled WGS sequence"/>
</dbReference>
<reference evidence="1" key="1">
    <citation type="submission" date="2024-12" db="EMBL/GenBank/DDBJ databases">
        <title>Comparative genomics and development of molecular markers within Purpureocillium lilacinum and among Purpureocillium species.</title>
        <authorList>
            <person name="Yeh Z.-Y."/>
            <person name="Ni N.-T."/>
            <person name="Lo P.-H."/>
            <person name="Mushyakhwo K."/>
            <person name="Lin C.-F."/>
            <person name="Nai Y.-S."/>
        </authorList>
    </citation>
    <scope>NUCLEOTIDE SEQUENCE</scope>
    <source>
        <strain evidence="1">NCHU-NPUST-175</strain>
    </source>
</reference>
<keyword evidence="2" id="KW-1185">Reference proteome</keyword>
<evidence type="ECO:0000313" key="2">
    <source>
        <dbReference type="Proteomes" id="UP001638806"/>
    </source>
</evidence>
<organism evidence="1 2">
    <name type="scientific">Purpureocillium lilacinum</name>
    <name type="common">Paecilomyces lilacinus</name>
    <dbReference type="NCBI Taxonomy" id="33203"/>
    <lineage>
        <taxon>Eukaryota</taxon>
        <taxon>Fungi</taxon>
        <taxon>Dikarya</taxon>
        <taxon>Ascomycota</taxon>
        <taxon>Pezizomycotina</taxon>
        <taxon>Sordariomycetes</taxon>
        <taxon>Hypocreomycetidae</taxon>
        <taxon>Hypocreales</taxon>
        <taxon>Ophiocordycipitaceae</taxon>
        <taxon>Purpureocillium</taxon>
    </lineage>
</organism>
<evidence type="ECO:0000313" key="1">
    <source>
        <dbReference type="EMBL" id="KAL3958995.1"/>
    </source>
</evidence>
<proteinExistence type="predicted"/>
<gene>
    <name evidence="1" type="ORF">ACCO45_007157</name>
</gene>
<accession>A0ACC4DRJ4</accession>
<dbReference type="EMBL" id="JBGNUJ010000006">
    <property type="protein sequence ID" value="KAL3958995.1"/>
    <property type="molecule type" value="Genomic_DNA"/>
</dbReference>
<name>A0ACC4DRJ4_PURLI</name>
<sequence>MSSQRTNNCWQDPDWMVALHCPELSEGQAGAVRRSRDHARPRPCRCLCKYSTAAHGDEVAATAAATAAASPPPSRECLAPVLPPCPSGSSRPGHRLGTWHLQCAEVQLSACRRRLSMLDFEGVPVARSFASRAAGPATHCGIYNNGRAESTFVMVAHTPDPVQSCIFGAWSLSPAGLAASQSRQSVADLHHPFEEPEEDGPG</sequence>
<protein>
    <submittedName>
        <fullName evidence="1">Uncharacterized protein</fullName>
    </submittedName>
</protein>
<comment type="caution">
    <text evidence="1">The sequence shown here is derived from an EMBL/GenBank/DDBJ whole genome shotgun (WGS) entry which is preliminary data.</text>
</comment>